<dbReference type="Proteomes" id="UP000004994">
    <property type="component" value="Chromosome 1"/>
</dbReference>
<sequence length="144" mass="16500">METMGFVISKKRDKLVLLYKEITQANMDFLVSWLGNMQNRRSIDIAFKVHKYSADNNQMAPRDLEDMQQVGSKTGRSLGQMSLQLFYAKYYHIDVIKKGGYDRICMRFSPTSSAKQKTVLLLIYLAVSTYELQHSYGARLSAGP</sequence>
<organism evidence="1">
    <name type="scientific">Solanum lycopersicum</name>
    <name type="common">Tomato</name>
    <name type="synonym">Lycopersicon esculentum</name>
    <dbReference type="NCBI Taxonomy" id="4081"/>
    <lineage>
        <taxon>Eukaryota</taxon>
        <taxon>Viridiplantae</taxon>
        <taxon>Streptophyta</taxon>
        <taxon>Embryophyta</taxon>
        <taxon>Tracheophyta</taxon>
        <taxon>Spermatophyta</taxon>
        <taxon>Magnoliopsida</taxon>
        <taxon>eudicotyledons</taxon>
        <taxon>Gunneridae</taxon>
        <taxon>Pentapetalae</taxon>
        <taxon>asterids</taxon>
        <taxon>lamiids</taxon>
        <taxon>Solanales</taxon>
        <taxon>Solanaceae</taxon>
        <taxon>Solanoideae</taxon>
        <taxon>Solaneae</taxon>
        <taxon>Solanum</taxon>
        <taxon>Solanum subgen. Lycopersicon</taxon>
    </lineage>
</organism>
<reference evidence="1" key="2">
    <citation type="submission" date="2019-01" db="UniProtKB">
        <authorList>
            <consortium name="EnsemblPlants"/>
        </authorList>
    </citation>
    <scope>IDENTIFICATION</scope>
    <source>
        <strain evidence="1">cv. Heinz 1706</strain>
    </source>
</reference>
<accession>A0A3Q7ER91</accession>
<proteinExistence type="predicted"/>
<name>A0A3Q7ER91_SOLLC</name>
<dbReference type="EnsemblPlants" id="Solyc01g105497.1.1">
    <property type="protein sequence ID" value="Solyc01g105497.1.1"/>
    <property type="gene ID" value="Solyc01g105497.1"/>
</dbReference>
<protein>
    <submittedName>
        <fullName evidence="1">Uncharacterized protein</fullName>
    </submittedName>
</protein>
<dbReference type="Gramene" id="Solyc01g105497.1.1">
    <property type="protein sequence ID" value="Solyc01g105497.1.1"/>
    <property type="gene ID" value="Solyc01g105497.1"/>
</dbReference>
<reference evidence="1" key="1">
    <citation type="journal article" date="2012" name="Nature">
        <title>The tomato genome sequence provides insights into fleshy fruit evolution.</title>
        <authorList>
            <consortium name="Tomato Genome Consortium"/>
        </authorList>
    </citation>
    <scope>NUCLEOTIDE SEQUENCE [LARGE SCALE GENOMIC DNA]</scope>
    <source>
        <strain evidence="1">cv. Heinz 1706</strain>
    </source>
</reference>
<evidence type="ECO:0000313" key="1">
    <source>
        <dbReference type="EnsemblPlants" id="Solyc01g105497.1.1"/>
    </source>
</evidence>
<evidence type="ECO:0000313" key="2">
    <source>
        <dbReference type="Proteomes" id="UP000004994"/>
    </source>
</evidence>
<dbReference type="InParanoid" id="A0A3Q7ER91"/>
<dbReference type="AlphaFoldDB" id="A0A3Q7ER91"/>
<keyword evidence="2" id="KW-1185">Reference proteome</keyword>